<accession>A0A1F7GY82</accession>
<feature type="transmembrane region" description="Helical" evidence="9">
    <location>
        <begin position="229"/>
        <end position="250"/>
    </location>
</feature>
<comment type="similarity">
    <text evidence="8">Belongs to the glycosyltransferase 2 family. GtrB subfamily.</text>
</comment>
<dbReference type="GO" id="GO:0005886">
    <property type="term" value="C:plasma membrane"/>
    <property type="evidence" value="ECO:0007669"/>
    <property type="project" value="UniProtKB-SubCell"/>
</dbReference>
<comment type="subcellular location">
    <subcellularLocation>
        <location evidence="1">Cell membrane</location>
        <topology evidence="1">Multi-pass membrane protein</topology>
    </subcellularLocation>
</comment>
<dbReference type="InterPro" id="IPR050256">
    <property type="entry name" value="Glycosyltransferase_2"/>
</dbReference>
<comment type="caution">
    <text evidence="11">The sequence shown here is derived from an EMBL/GenBank/DDBJ whole genome shotgun (WGS) entry which is preliminary data.</text>
</comment>
<evidence type="ECO:0000256" key="2">
    <source>
        <dbReference type="ARBA" id="ARBA00022475"/>
    </source>
</evidence>
<evidence type="ECO:0000256" key="4">
    <source>
        <dbReference type="ARBA" id="ARBA00022679"/>
    </source>
</evidence>
<name>A0A1F7GY82_9BACT</name>
<dbReference type="PANTHER" id="PTHR48090:SF1">
    <property type="entry name" value="PROPHAGE BACTOPRENOL GLUCOSYL TRANSFERASE HOMOLOG"/>
    <property type="match status" value="1"/>
</dbReference>
<dbReference type="Pfam" id="PF00535">
    <property type="entry name" value="Glycos_transf_2"/>
    <property type="match status" value="1"/>
</dbReference>
<dbReference type="GO" id="GO:0016757">
    <property type="term" value="F:glycosyltransferase activity"/>
    <property type="evidence" value="ECO:0007669"/>
    <property type="project" value="UniProtKB-KW"/>
</dbReference>
<evidence type="ECO:0000256" key="5">
    <source>
        <dbReference type="ARBA" id="ARBA00022692"/>
    </source>
</evidence>
<evidence type="ECO:0000313" key="12">
    <source>
        <dbReference type="Proteomes" id="UP000177159"/>
    </source>
</evidence>
<evidence type="ECO:0000256" key="9">
    <source>
        <dbReference type="SAM" id="Phobius"/>
    </source>
</evidence>
<dbReference type="CDD" id="cd04187">
    <property type="entry name" value="DPM1_like_bac"/>
    <property type="match status" value="1"/>
</dbReference>
<dbReference type="Gene3D" id="3.90.550.10">
    <property type="entry name" value="Spore Coat Polysaccharide Biosynthesis Protein SpsA, Chain A"/>
    <property type="match status" value="1"/>
</dbReference>
<reference evidence="11 12" key="1">
    <citation type="journal article" date="2016" name="Nat. Commun.">
        <title>Thousands of microbial genomes shed light on interconnected biogeochemical processes in an aquifer system.</title>
        <authorList>
            <person name="Anantharaman K."/>
            <person name="Brown C.T."/>
            <person name="Hug L.A."/>
            <person name="Sharon I."/>
            <person name="Castelle C.J."/>
            <person name="Probst A.J."/>
            <person name="Thomas B.C."/>
            <person name="Singh A."/>
            <person name="Wilkins M.J."/>
            <person name="Karaoz U."/>
            <person name="Brodie E.L."/>
            <person name="Williams K.H."/>
            <person name="Hubbard S.S."/>
            <person name="Banfield J.F."/>
        </authorList>
    </citation>
    <scope>NUCLEOTIDE SEQUENCE [LARGE SCALE GENOMIC DNA]</scope>
</reference>
<evidence type="ECO:0000256" key="8">
    <source>
        <dbReference type="ARBA" id="ARBA00038152"/>
    </source>
</evidence>
<gene>
    <name evidence="11" type="ORF">A3C24_02485</name>
</gene>
<evidence type="ECO:0000256" key="6">
    <source>
        <dbReference type="ARBA" id="ARBA00022989"/>
    </source>
</evidence>
<feature type="transmembrane region" description="Helical" evidence="9">
    <location>
        <begin position="262"/>
        <end position="289"/>
    </location>
</feature>
<evidence type="ECO:0000259" key="10">
    <source>
        <dbReference type="Pfam" id="PF00535"/>
    </source>
</evidence>
<evidence type="ECO:0000313" key="11">
    <source>
        <dbReference type="EMBL" id="OGK23891.1"/>
    </source>
</evidence>
<keyword evidence="7 9" id="KW-0472">Membrane</keyword>
<dbReference type="InterPro" id="IPR029044">
    <property type="entry name" value="Nucleotide-diphossugar_trans"/>
</dbReference>
<dbReference type="InterPro" id="IPR001173">
    <property type="entry name" value="Glyco_trans_2-like"/>
</dbReference>
<keyword evidence="3" id="KW-0328">Glycosyltransferase</keyword>
<feature type="domain" description="Glycosyltransferase 2-like" evidence="10">
    <location>
        <begin position="8"/>
        <end position="165"/>
    </location>
</feature>
<dbReference type="FunFam" id="3.90.550.10:FF:000079">
    <property type="entry name" value="Probable glycosyl transferase"/>
    <property type="match status" value="1"/>
</dbReference>
<keyword evidence="4" id="KW-0808">Transferase</keyword>
<feature type="transmembrane region" description="Helical" evidence="9">
    <location>
        <begin position="177"/>
        <end position="194"/>
    </location>
</feature>
<dbReference type="Proteomes" id="UP000177159">
    <property type="component" value="Unassembled WGS sequence"/>
</dbReference>
<evidence type="ECO:0000256" key="1">
    <source>
        <dbReference type="ARBA" id="ARBA00004651"/>
    </source>
</evidence>
<dbReference type="AlphaFoldDB" id="A0A1F7GY82"/>
<keyword evidence="6 9" id="KW-1133">Transmembrane helix</keyword>
<dbReference type="EMBL" id="MFZM01000015">
    <property type="protein sequence ID" value="OGK23891.1"/>
    <property type="molecule type" value="Genomic_DNA"/>
</dbReference>
<keyword evidence="2" id="KW-1003">Cell membrane</keyword>
<protein>
    <recommendedName>
        <fullName evidence="10">Glycosyltransferase 2-like domain-containing protein</fullName>
    </recommendedName>
</protein>
<dbReference type="SUPFAM" id="SSF53448">
    <property type="entry name" value="Nucleotide-diphospho-sugar transferases"/>
    <property type="match status" value="1"/>
</dbReference>
<keyword evidence="5 9" id="KW-0812">Transmembrane</keyword>
<evidence type="ECO:0000256" key="3">
    <source>
        <dbReference type="ARBA" id="ARBA00022676"/>
    </source>
</evidence>
<sequence length="310" mass="35673">MKKDFLLSVVIPVFNEEGNINTLLKELIPIVSTYEYEIIFVNDGSQDKTEEEIKVFAQENKNIKLISFTRNFGHQTALTCGYQYTKGDCVVTIDADLQDPPELIHEMVKKWEKGFKIVYAKRKMREESLFKTLTADFFYNVINMLSQTPIPRNVGDFRLIDKHVVELLNHMPERFRFLRGMVAWGGFPSTYVYFDRKKRLTGETHYPLSKMIGFALNGIVSFSTRPLRIAIYVGILASIIGIVGIIYAIYRRLFLPSAYWVPGWTATFVAIMFFGGVQLITIGIIGEYIGKIYSEIQGRPQYLVKEKVNI</sequence>
<evidence type="ECO:0000256" key="7">
    <source>
        <dbReference type="ARBA" id="ARBA00023136"/>
    </source>
</evidence>
<proteinExistence type="inferred from homology"/>
<dbReference type="PANTHER" id="PTHR48090">
    <property type="entry name" value="UNDECAPRENYL-PHOSPHATE 4-DEOXY-4-FORMAMIDO-L-ARABINOSE TRANSFERASE-RELATED"/>
    <property type="match status" value="1"/>
</dbReference>
<organism evidence="11 12">
    <name type="scientific">Candidatus Roizmanbacteria bacterium RIFCSPHIGHO2_02_FULL_37_24</name>
    <dbReference type="NCBI Taxonomy" id="1802037"/>
    <lineage>
        <taxon>Bacteria</taxon>
        <taxon>Candidatus Roizmaniibacteriota</taxon>
    </lineage>
</organism>